<dbReference type="RefSeq" id="WP_259095143.1">
    <property type="nucleotide sequence ID" value="NZ_CP130454.1"/>
</dbReference>
<keyword evidence="2" id="KW-0004">4Fe-4S</keyword>
<dbReference type="EMBL" id="JANUCP010000002">
    <property type="protein sequence ID" value="MCS3919054.1"/>
    <property type="molecule type" value="Genomic_DNA"/>
</dbReference>
<name>A0ABT2EM78_9BACT</name>
<keyword evidence="3" id="KW-0949">S-adenosyl-L-methionine</keyword>
<sequence length="77" mass="8993">MDRLASLQTNLRSLGRKIAEKILLKSLPPLTLMELFLTEACNLRCDYCFVATKKAYRRMSKEVAQKAIDLLMRKRKF</sequence>
<keyword evidence="4" id="KW-0479">Metal-binding</keyword>
<accession>A0ABT2EM78</accession>
<keyword evidence="6" id="KW-0411">Iron-sulfur</keyword>
<dbReference type="SUPFAM" id="SSF102114">
    <property type="entry name" value="Radical SAM enzymes"/>
    <property type="match status" value="1"/>
</dbReference>
<proteinExistence type="predicted"/>
<evidence type="ECO:0000256" key="5">
    <source>
        <dbReference type="ARBA" id="ARBA00023004"/>
    </source>
</evidence>
<evidence type="ECO:0000256" key="1">
    <source>
        <dbReference type="ARBA" id="ARBA00001966"/>
    </source>
</evidence>
<organism evidence="7 8">
    <name type="scientific">Candidatus Fervidibacter sacchari</name>
    <dbReference type="NCBI Taxonomy" id="1448929"/>
    <lineage>
        <taxon>Bacteria</taxon>
        <taxon>Candidatus Fervidibacterota</taxon>
        <taxon>Candidatus Fervidibacter</taxon>
    </lineage>
</organism>
<evidence type="ECO:0000313" key="8">
    <source>
        <dbReference type="Proteomes" id="UP001204798"/>
    </source>
</evidence>
<evidence type="ECO:0000256" key="4">
    <source>
        <dbReference type="ARBA" id="ARBA00022723"/>
    </source>
</evidence>
<evidence type="ECO:0000256" key="2">
    <source>
        <dbReference type="ARBA" id="ARBA00022485"/>
    </source>
</evidence>
<dbReference type="InterPro" id="IPR013785">
    <property type="entry name" value="Aldolase_TIM"/>
</dbReference>
<evidence type="ECO:0000313" key="7">
    <source>
        <dbReference type="EMBL" id="MCS3919054.1"/>
    </source>
</evidence>
<dbReference type="PROSITE" id="PS01305">
    <property type="entry name" value="MOAA_NIFB_PQQE"/>
    <property type="match status" value="1"/>
</dbReference>
<gene>
    <name evidence="7" type="ORF">M2350_001454</name>
</gene>
<keyword evidence="8" id="KW-1185">Reference proteome</keyword>
<dbReference type="Gene3D" id="3.20.20.70">
    <property type="entry name" value="Aldolase class I"/>
    <property type="match status" value="1"/>
</dbReference>
<comment type="cofactor">
    <cofactor evidence="1">
        <name>[4Fe-4S] cluster</name>
        <dbReference type="ChEBI" id="CHEBI:49883"/>
    </cofactor>
</comment>
<dbReference type="Proteomes" id="UP001204798">
    <property type="component" value="Unassembled WGS sequence"/>
</dbReference>
<dbReference type="InterPro" id="IPR058240">
    <property type="entry name" value="rSAM_sf"/>
</dbReference>
<keyword evidence="5" id="KW-0408">Iron</keyword>
<evidence type="ECO:0000256" key="6">
    <source>
        <dbReference type="ARBA" id="ARBA00023014"/>
    </source>
</evidence>
<protein>
    <submittedName>
        <fullName evidence="7">Sulfatase maturation enzyme AslB (Radical SAM superfamily)</fullName>
    </submittedName>
</protein>
<reference evidence="7 8" key="1">
    <citation type="submission" date="2022-08" db="EMBL/GenBank/DDBJ databases">
        <title>Bacterial and archaeal communities from various locations to study Microbial Dark Matter (Phase II).</title>
        <authorList>
            <person name="Stepanauskas R."/>
        </authorList>
    </citation>
    <scope>NUCLEOTIDE SEQUENCE [LARGE SCALE GENOMIC DNA]</scope>
    <source>
        <strain evidence="7 8">PD1</strain>
    </source>
</reference>
<dbReference type="InterPro" id="IPR000385">
    <property type="entry name" value="MoaA_NifB_PqqE_Fe-S-bd_CS"/>
</dbReference>
<evidence type="ECO:0000256" key="3">
    <source>
        <dbReference type="ARBA" id="ARBA00022691"/>
    </source>
</evidence>
<comment type="caution">
    <text evidence="7">The sequence shown here is derived from an EMBL/GenBank/DDBJ whole genome shotgun (WGS) entry which is preliminary data.</text>
</comment>